<comment type="subcellular location">
    <subcellularLocation>
        <location evidence="1">Nucleus</location>
    </subcellularLocation>
</comment>
<dbReference type="InterPro" id="IPR043151">
    <property type="entry name" value="BAH_sf"/>
</dbReference>
<dbReference type="PROSITE" id="PS00094">
    <property type="entry name" value="C5_MTASE_1"/>
    <property type="match status" value="1"/>
</dbReference>
<feature type="region of interest" description="Disordered" evidence="9">
    <location>
        <begin position="1392"/>
        <end position="1415"/>
    </location>
</feature>
<sequence>MPRIIKDENEATKANYKPHFDQSPDQFFDAVSDTSSLRKALDLEKSMEGWMANRINNSNNTIDDETRSSTSTSSLSSISSTSSLVSVLPTIETGNTSIEPETRPSCTNSGGKNILLEERDANNLTSDEDEDSTASWQLPNLKFRLKFKSEMADFIYPKSCYTGYKPPLPIIQERFAVENLIREIRRIKAESPSDGSEESNEFFEIELSDFSVYSPDKKTHGLKLNGLQHLHTRKGNPVFLFDGILSVGGMRHYVEGIPFQEVPVGNYGKDLHTVGGEIWIRSNLNQKYEIYYRLKNPSKEYKRFHTGFLWLVDLAKHFVDFCHFCGPGLVTLLRFREEFSRWIWDQHENSEEFHAWWHEYNLHDFAQVIAVYAEFLYKECCGLDESNEVDELRLQPIWDEALPENLKAVPKQRLEKTNTIVTPYVFVLFNHLKFGSYLESVDITGISKKRHTSQVADLNLTEGAQRKKSNVATTKSLRPVRVGDVVSIKKDGPNSVWKDEGSRHRAAEECWYAYVVAVHEDEEGSPAFDVIWLYHPSETACAKMKYPWSREYFMSNHCSCEGDDRIQPEDVIGIKPVLWHSGPPNDGNGDELFIRQTFLDQEIFVTLKESHKTCAHHRNASDKDDVSEEYPVGQTLYSPPVSQKKNELEVYEVAEYVDGGKRVMLRRFIRRQEFNGTGKPNELVYSEKLESHLISRISGRCLVRFYTQDDVAQGNIPVPYNRDGNGNAFYVATRLVENDSEKRLFPIHDNLPRSVKQGFDPSVGLSRPVLRGMDLYCGGGNFGRGLEEGGAVRNEWAVDYDDTAIHTYRANLKDPDKVKLFHGSVDDLLYQAMKGNPRNNQLIPVPGEVDLISAGSPCQGFSLMNSSRDNKKGLKNQSLIASVAAFVDVYRPKYGILENVVNMAQKGLGRDEDILSQLVCAIVGMGYQVDIQLLDAWSYGSPQGRSRIFVTFTAPGLEPLRHPHHSHSHPQWKKSLGLGKLANGEAFGHRQDMPTPFSYISIGKATEHLPLIGDAQTNQCTPYPYHVLALGIPASLKYQIDCIPTHPRGMNFAKTWAQGKGVMSKEDRTLFPSSVTSKGRYRESVMDNSRAWGRVIPTRLTSTIMVRLHATDSRIGSVLHWDEPRYMSVAEAQIAQGFLNGEVMIGWSHDWFRILGNSVCRNVSLALGLSLRDAWLGSEDVLPSPIANSVPARVTPSWRLADGLFPSDSTDELMREDSPLLATPAPALRKETRIVPAERKAILPPAKEKDDKIPRIGSASLGAAVRDALNSNEMQAQLARAQESCLAATRSNYHYQPYNDGLRTFSPSSFASPEHHKRFQARTIATPSTGRTKLPSSISASHPALPSSSTLSTQRPSSSSFQRPRPKSPRPHVSKKYKTTVEVLVEVIDLISDDEDPDESEKEVLAGTSGAGNARIGSVPSSAGCRGEHAGFGDAYGGNGARGGGFSGMVGVGVERYRPVDNSIFGAYGSTRGVLDAERGAAARAVVRGKRRGGI</sequence>
<dbReference type="Pfam" id="PF00145">
    <property type="entry name" value="DNA_methylase"/>
    <property type="match status" value="1"/>
</dbReference>
<dbReference type="EC" id="2.1.1.37" evidence="2"/>
<feature type="compositionally biased region" description="Low complexity" evidence="9">
    <location>
        <begin position="1345"/>
        <end position="1363"/>
    </location>
</feature>
<dbReference type="Gene3D" id="2.30.30.490">
    <property type="match status" value="1"/>
</dbReference>
<dbReference type="InterPro" id="IPR001025">
    <property type="entry name" value="BAH_dom"/>
</dbReference>
<evidence type="ECO:0000256" key="7">
    <source>
        <dbReference type="ARBA" id="ARBA00023242"/>
    </source>
</evidence>
<evidence type="ECO:0000256" key="9">
    <source>
        <dbReference type="SAM" id="MobiDB-lite"/>
    </source>
</evidence>
<keyword evidence="6" id="KW-0238">DNA-binding</keyword>
<keyword evidence="4 8" id="KW-0808">Transferase</keyword>
<keyword evidence="7" id="KW-0539">Nucleus</keyword>
<evidence type="ECO:0000256" key="5">
    <source>
        <dbReference type="ARBA" id="ARBA00022691"/>
    </source>
</evidence>
<feature type="region of interest" description="Disordered" evidence="9">
    <location>
        <begin position="92"/>
        <end position="113"/>
    </location>
</feature>
<dbReference type="GO" id="GO:0003886">
    <property type="term" value="F:DNA (cytosine-5-)-methyltransferase activity"/>
    <property type="evidence" value="ECO:0007669"/>
    <property type="project" value="UniProtKB-EC"/>
</dbReference>
<dbReference type="InterPro" id="IPR018117">
    <property type="entry name" value="C5_DNA_meth_AS"/>
</dbReference>
<keyword evidence="5 8" id="KW-0949">S-adenosyl-L-methionine</keyword>
<dbReference type="PANTHER" id="PTHR10629:SF54">
    <property type="entry name" value="DNA METHYLTRANSFERASE DIM-2"/>
    <property type="match status" value="1"/>
</dbReference>
<feature type="compositionally biased region" description="Low complexity" evidence="9">
    <location>
        <begin position="68"/>
        <end position="77"/>
    </location>
</feature>
<evidence type="ECO:0000256" key="6">
    <source>
        <dbReference type="ARBA" id="ARBA00023125"/>
    </source>
</evidence>
<proteinExistence type="inferred from homology"/>
<dbReference type="InterPro" id="IPR050390">
    <property type="entry name" value="C5-Methyltransferase"/>
</dbReference>
<dbReference type="Gene3D" id="3.90.120.10">
    <property type="entry name" value="DNA Methylase, subunit A, domain 2"/>
    <property type="match status" value="1"/>
</dbReference>
<comment type="similarity">
    <text evidence="8">Belongs to the class I-like SAM-binding methyltransferase superfamily. C5-methyltransferase family.</text>
</comment>
<feature type="active site" evidence="8">
    <location>
        <position position="858"/>
    </location>
</feature>
<dbReference type="Pfam" id="PF25423">
    <property type="entry name" value="DUF7893"/>
    <property type="match status" value="1"/>
</dbReference>
<evidence type="ECO:0000256" key="8">
    <source>
        <dbReference type="PROSITE-ProRule" id="PRU01016"/>
    </source>
</evidence>
<dbReference type="GO" id="GO:0032259">
    <property type="term" value="P:methylation"/>
    <property type="evidence" value="ECO:0007669"/>
    <property type="project" value="UniProtKB-KW"/>
</dbReference>
<dbReference type="InterPro" id="IPR057215">
    <property type="entry name" value="DUF7893"/>
</dbReference>
<comment type="caution">
    <text evidence="11">The sequence shown here is derived from an EMBL/GenBank/DDBJ whole genome shotgun (WGS) entry which is preliminary data.</text>
</comment>
<dbReference type="GO" id="GO:0005634">
    <property type="term" value="C:nucleus"/>
    <property type="evidence" value="ECO:0007669"/>
    <property type="project" value="UniProtKB-SubCell"/>
</dbReference>
<dbReference type="PANTHER" id="PTHR10629">
    <property type="entry name" value="CYTOSINE-SPECIFIC METHYLTRANSFERASE"/>
    <property type="match status" value="1"/>
</dbReference>
<feature type="region of interest" description="Disordered" evidence="9">
    <location>
        <begin position="1"/>
        <end position="20"/>
    </location>
</feature>
<evidence type="ECO:0000313" key="11">
    <source>
        <dbReference type="EMBL" id="CAG8972606.1"/>
    </source>
</evidence>
<dbReference type="InterPro" id="IPR029063">
    <property type="entry name" value="SAM-dependent_MTases_sf"/>
</dbReference>
<evidence type="ECO:0000259" key="10">
    <source>
        <dbReference type="PROSITE" id="PS51038"/>
    </source>
</evidence>
<dbReference type="InterPro" id="IPR001525">
    <property type="entry name" value="C5_MeTfrase"/>
</dbReference>
<dbReference type="GO" id="GO:0003682">
    <property type="term" value="F:chromatin binding"/>
    <property type="evidence" value="ECO:0007669"/>
    <property type="project" value="InterPro"/>
</dbReference>
<evidence type="ECO:0000256" key="2">
    <source>
        <dbReference type="ARBA" id="ARBA00011975"/>
    </source>
</evidence>
<dbReference type="SUPFAM" id="SSF53335">
    <property type="entry name" value="S-adenosyl-L-methionine-dependent methyltransferases"/>
    <property type="match status" value="1"/>
</dbReference>
<feature type="compositionally biased region" description="Polar residues" evidence="9">
    <location>
        <begin position="92"/>
        <end position="111"/>
    </location>
</feature>
<feature type="compositionally biased region" description="Acidic residues" evidence="9">
    <location>
        <begin position="1392"/>
        <end position="1401"/>
    </location>
</feature>
<dbReference type="PROSITE" id="PS51679">
    <property type="entry name" value="SAM_MT_C5"/>
    <property type="match status" value="1"/>
</dbReference>
<reference evidence="11" key="1">
    <citation type="submission" date="2021-07" db="EMBL/GenBank/DDBJ databases">
        <authorList>
            <person name="Durling M."/>
        </authorList>
    </citation>
    <scope>NUCLEOTIDE SEQUENCE</scope>
</reference>
<dbReference type="GO" id="GO:0044027">
    <property type="term" value="P:negative regulation of gene expression via chromosomal CpG island methylation"/>
    <property type="evidence" value="ECO:0007669"/>
    <property type="project" value="TreeGrafter"/>
</dbReference>
<evidence type="ECO:0000256" key="3">
    <source>
        <dbReference type="ARBA" id="ARBA00022603"/>
    </source>
</evidence>
<dbReference type="GO" id="GO:0003677">
    <property type="term" value="F:DNA binding"/>
    <property type="evidence" value="ECO:0007669"/>
    <property type="project" value="UniProtKB-KW"/>
</dbReference>
<feature type="domain" description="BAH" evidence="10">
    <location>
        <begin position="478"/>
        <end position="610"/>
    </location>
</feature>
<dbReference type="EMBL" id="CAJVRM010000049">
    <property type="protein sequence ID" value="CAG8972606.1"/>
    <property type="molecule type" value="Genomic_DNA"/>
</dbReference>
<protein>
    <recommendedName>
        <fullName evidence="2">DNA (cytosine-5-)-methyltransferase</fullName>
        <ecNumber evidence="2">2.1.1.37</ecNumber>
    </recommendedName>
</protein>
<keyword evidence="12" id="KW-1185">Reference proteome</keyword>
<gene>
    <name evidence="11" type="ORF">HYALB_00005375</name>
</gene>
<dbReference type="Gene3D" id="3.40.50.150">
    <property type="entry name" value="Vaccinia Virus protein VP39"/>
    <property type="match status" value="1"/>
</dbReference>
<dbReference type="PROSITE" id="PS51038">
    <property type="entry name" value="BAH"/>
    <property type="match status" value="1"/>
</dbReference>
<feature type="compositionally biased region" description="Basic residues" evidence="9">
    <location>
        <begin position="1364"/>
        <end position="1376"/>
    </location>
</feature>
<evidence type="ECO:0000256" key="1">
    <source>
        <dbReference type="ARBA" id="ARBA00004123"/>
    </source>
</evidence>
<name>A0A9N9LJC5_9HELO</name>
<feature type="region of interest" description="Disordered" evidence="9">
    <location>
        <begin position="1306"/>
        <end position="1376"/>
    </location>
</feature>
<feature type="compositionally biased region" description="Polar residues" evidence="9">
    <location>
        <begin position="1323"/>
        <end position="1340"/>
    </location>
</feature>
<keyword evidence="3 8" id="KW-0489">Methyltransferase</keyword>
<dbReference type="PRINTS" id="PR00105">
    <property type="entry name" value="C5METTRFRASE"/>
</dbReference>
<organism evidence="11 12">
    <name type="scientific">Hymenoscyphus albidus</name>
    <dbReference type="NCBI Taxonomy" id="595503"/>
    <lineage>
        <taxon>Eukaryota</taxon>
        <taxon>Fungi</taxon>
        <taxon>Dikarya</taxon>
        <taxon>Ascomycota</taxon>
        <taxon>Pezizomycotina</taxon>
        <taxon>Leotiomycetes</taxon>
        <taxon>Helotiales</taxon>
        <taxon>Helotiaceae</taxon>
        <taxon>Hymenoscyphus</taxon>
    </lineage>
</organism>
<dbReference type="OrthoDB" id="5376140at2759"/>
<feature type="region of interest" description="Disordered" evidence="9">
    <location>
        <begin position="55"/>
        <end position="77"/>
    </location>
</feature>
<dbReference type="Proteomes" id="UP000701801">
    <property type="component" value="Unassembled WGS sequence"/>
</dbReference>
<accession>A0A9N9LJC5</accession>
<feature type="compositionally biased region" description="Basic and acidic residues" evidence="9">
    <location>
        <begin position="1"/>
        <end position="11"/>
    </location>
</feature>
<evidence type="ECO:0000256" key="4">
    <source>
        <dbReference type="ARBA" id="ARBA00022679"/>
    </source>
</evidence>
<evidence type="ECO:0000313" key="12">
    <source>
        <dbReference type="Proteomes" id="UP000701801"/>
    </source>
</evidence>